<name>A0A6P2CHA4_9NOCA</name>
<reference evidence="2 3" key="1">
    <citation type="submission" date="2018-07" db="EMBL/GenBank/DDBJ databases">
        <title>Genome sequence of Rhodococcus rhodnii ATCC 35071 from Rhodnius prolixus.</title>
        <authorList>
            <person name="Patel V."/>
            <person name="Vogel K.J."/>
        </authorList>
    </citation>
    <scope>NUCLEOTIDE SEQUENCE [LARGE SCALE GENOMIC DNA]</scope>
    <source>
        <strain evidence="2 3">ATCC 35071</strain>
    </source>
</reference>
<organism evidence="2 3">
    <name type="scientific">Rhodococcus rhodnii</name>
    <dbReference type="NCBI Taxonomy" id="38312"/>
    <lineage>
        <taxon>Bacteria</taxon>
        <taxon>Bacillati</taxon>
        <taxon>Actinomycetota</taxon>
        <taxon>Actinomycetes</taxon>
        <taxon>Mycobacteriales</taxon>
        <taxon>Nocardiaceae</taxon>
        <taxon>Rhodococcus</taxon>
    </lineage>
</organism>
<gene>
    <name evidence="2" type="ORF">DW322_20760</name>
</gene>
<feature type="region of interest" description="Disordered" evidence="1">
    <location>
        <begin position="20"/>
        <end position="52"/>
    </location>
</feature>
<dbReference type="PROSITE" id="PS51257">
    <property type="entry name" value="PROKAR_LIPOPROTEIN"/>
    <property type="match status" value="1"/>
</dbReference>
<dbReference type="AlphaFoldDB" id="A0A6P2CHA4"/>
<dbReference type="EMBL" id="QRCM01000001">
    <property type="protein sequence ID" value="TXG92157.1"/>
    <property type="molecule type" value="Genomic_DNA"/>
</dbReference>
<feature type="compositionally biased region" description="Basic and acidic residues" evidence="1">
    <location>
        <begin position="38"/>
        <end position="50"/>
    </location>
</feature>
<dbReference type="Proteomes" id="UP000471120">
    <property type="component" value="Unassembled WGS sequence"/>
</dbReference>
<protein>
    <submittedName>
        <fullName evidence="2">DUF3558 domain-containing protein</fullName>
    </submittedName>
</protein>
<dbReference type="InterPro" id="IPR024520">
    <property type="entry name" value="DUF3558"/>
</dbReference>
<evidence type="ECO:0000256" key="1">
    <source>
        <dbReference type="SAM" id="MobiDB-lite"/>
    </source>
</evidence>
<comment type="caution">
    <text evidence="2">The sequence shown here is derived from an EMBL/GenBank/DDBJ whole genome shotgun (WGS) entry which is preliminary data.</text>
</comment>
<sequence>MKVVVRVAVAATALGLTASCGPGPAEESLPTSTTEIEAPTREPRHVDGSDRPQVAFDPCLDIPDEVVTSMGFRADTESSNDFAPDTYTFLVCGWLGEGRTYSLSVRSGNVTFAEQVEQAAAYSRPTTVAGREAIAVADTGSTGECFISAPTDYGILNVSRIDNRIRERGASFEQRCDGIEEFAEPIFALL</sequence>
<accession>A0A6P2CHA4</accession>
<evidence type="ECO:0000313" key="3">
    <source>
        <dbReference type="Proteomes" id="UP000471120"/>
    </source>
</evidence>
<proteinExistence type="predicted"/>
<evidence type="ECO:0000313" key="2">
    <source>
        <dbReference type="EMBL" id="TXG92157.1"/>
    </source>
</evidence>
<dbReference type="Pfam" id="PF12079">
    <property type="entry name" value="DUF3558"/>
    <property type="match status" value="1"/>
</dbReference>
<dbReference type="RefSeq" id="WP_071990734.1">
    <property type="nucleotide sequence ID" value="NZ_QRCM01000001.1"/>
</dbReference>